<dbReference type="PANTHER" id="PTHR30481:SF4">
    <property type="entry name" value="SITE-SPECIFIC DNA-METHYLTRANSFERASE (ADENINE-SPECIFIC)"/>
    <property type="match status" value="1"/>
</dbReference>
<dbReference type="InterPro" id="IPR012263">
    <property type="entry name" value="M_m6A_EcoRV"/>
</dbReference>
<sequence length="265" mass="30736">MKRILNYPGSKWQYAKQIASLMPDHKAYCEPFFGSGAVFFNKKKAILETINDVDGRLVNLFTILREEPVKLTQLVDYTLYSRQEYELALEQSADPLEDARRMLVRCWMGIGGKTNADAGFRRNISWNGPYNTYEWNELPDRLLKAAKRLKDAQIECKDALQLIGELDKDTLIYADPPYLQATRTSIHYEHECSNDYHIDLIRALKAHTGPVLLSGYDHELYNKELSEWHRIEFSTKIGIHTKTKRSVSDVLWLNQLPTSQMSIFE</sequence>
<evidence type="ECO:0000256" key="1">
    <source>
        <dbReference type="ARBA" id="ARBA00022603"/>
    </source>
</evidence>
<dbReference type="Pfam" id="PF02086">
    <property type="entry name" value="MethyltransfD12"/>
    <property type="match status" value="1"/>
</dbReference>
<evidence type="ECO:0000313" key="4">
    <source>
        <dbReference type="EMBL" id="TLG71070.1"/>
    </source>
</evidence>
<keyword evidence="2" id="KW-0808">Transferase</keyword>
<dbReference type="GO" id="GO:0032259">
    <property type="term" value="P:methylation"/>
    <property type="evidence" value="ECO:0007669"/>
    <property type="project" value="UniProtKB-KW"/>
</dbReference>
<keyword evidence="1 4" id="KW-0489">Methyltransferase</keyword>
<dbReference type="InterPro" id="IPR029063">
    <property type="entry name" value="SAM-dependent_MTases_sf"/>
</dbReference>
<dbReference type="RefSeq" id="WP_138192622.1">
    <property type="nucleotide sequence ID" value="NZ_VBWP01000017.1"/>
</dbReference>
<dbReference type="PRINTS" id="PR00505">
    <property type="entry name" value="D12N6MTFRASE"/>
</dbReference>
<dbReference type="GO" id="GO:0009007">
    <property type="term" value="F:site-specific DNA-methyltransferase (adenine-specific) activity"/>
    <property type="evidence" value="ECO:0007669"/>
    <property type="project" value="UniProtKB-EC"/>
</dbReference>
<dbReference type="PANTHER" id="PTHR30481">
    <property type="entry name" value="DNA ADENINE METHYLASE"/>
    <property type="match status" value="1"/>
</dbReference>
<dbReference type="SUPFAM" id="SSF53335">
    <property type="entry name" value="S-adenosyl-L-methionine-dependent methyltransferases"/>
    <property type="match status" value="1"/>
</dbReference>
<dbReference type="Gene3D" id="3.40.50.150">
    <property type="entry name" value="Vaccinia Virus protein VP39"/>
    <property type="match status" value="2"/>
</dbReference>
<dbReference type="GO" id="GO:1904047">
    <property type="term" value="F:S-adenosyl-L-methionine binding"/>
    <property type="evidence" value="ECO:0007669"/>
    <property type="project" value="TreeGrafter"/>
</dbReference>
<organism evidence="4 5">
    <name type="scientific">Culicoidibacter larvae</name>
    <dbReference type="NCBI Taxonomy" id="2579976"/>
    <lineage>
        <taxon>Bacteria</taxon>
        <taxon>Bacillati</taxon>
        <taxon>Bacillota</taxon>
        <taxon>Culicoidibacteria</taxon>
        <taxon>Culicoidibacterales</taxon>
        <taxon>Culicoidibacteraceae</taxon>
        <taxon>Culicoidibacter</taxon>
    </lineage>
</organism>
<dbReference type="PIRSF" id="PIRSF000398">
    <property type="entry name" value="M_m6A_EcoRV"/>
    <property type="match status" value="1"/>
</dbReference>
<keyword evidence="3" id="KW-0949">S-adenosyl-L-methionine</keyword>
<dbReference type="InParanoid" id="A0A5R8Q6M9"/>
<dbReference type="GO" id="GO:0006298">
    <property type="term" value="P:mismatch repair"/>
    <property type="evidence" value="ECO:0007669"/>
    <property type="project" value="TreeGrafter"/>
</dbReference>
<dbReference type="GO" id="GO:0009307">
    <property type="term" value="P:DNA restriction-modification system"/>
    <property type="evidence" value="ECO:0007669"/>
    <property type="project" value="InterPro"/>
</dbReference>
<evidence type="ECO:0000256" key="3">
    <source>
        <dbReference type="ARBA" id="ARBA00022691"/>
    </source>
</evidence>
<name>A0A5R8Q6M9_9FIRM</name>
<keyword evidence="5" id="KW-1185">Reference proteome</keyword>
<evidence type="ECO:0000256" key="2">
    <source>
        <dbReference type="ARBA" id="ARBA00022679"/>
    </source>
</evidence>
<gene>
    <name evidence="4" type="ORF">FEZ08_11705</name>
</gene>
<dbReference type="InterPro" id="IPR012327">
    <property type="entry name" value="MeTrfase_D12"/>
</dbReference>
<evidence type="ECO:0000313" key="5">
    <source>
        <dbReference type="Proteomes" id="UP000306912"/>
    </source>
</evidence>
<dbReference type="AlphaFoldDB" id="A0A5R8Q6M9"/>
<reference evidence="4 5" key="1">
    <citation type="submission" date="2019-05" db="EMBL/GenBank/DDBJ databases">
        <title>Culicoidintestinum kansasii gen. nov., sp. nov. from the gastrointestinal tract of the biting midge, Culicoides sonorensis.</title>
        <authorList>
            <person name="Neupane S."/>
            <person name="Ghosh A."/>
            <person name="Gunther S."/>
            <person name="Martin K."/>
            <person name="Zurek L."/>
        </authorList>
    </citation>
    <scope>NUCLEOTIDE SEQUENCE [LARGE SCALE GENOMIC DNA]</scope>
    <source>
        <strain evidence="4 5">CS-1</strain>
    </source>
</reference>
<dbReference type="Proteomes" id="UP000306912">
    <property type="component" value="Unassembled WGS sequence"/>
</dbReference>
<dbReference type="EMBL" id="VBWP01000017">
    <property type="protein sequence ID" value="TLG71070.1"/>
    <property type="molecule type" value="Genomic_DNA"/>
</dbReference>
<dbReference type="OrthoDB" id="9805629at2"/>
<dbReference type="GO" id="GO:0043565">
    <property type="term" value="F:sequence-specific DNA binding"/>
    <property type="evidence" value="ECO:0007669"/>
    <property type="project" value="TreeGrafter"/>
</dbReference>
<comment type="caution">
    <text evidence="4">The sequence shown here is derived from an EMBL/GenBank/DDBJ whole genome shotgun (WGS) entry which is preliminary data.</text>
</comment>
<proteinExistence type="predicted"/>
<protein>
    <submittedName>
        <fullName evidence="4">DNA adenine methylase</fullName>
    </submittedName>
</protein>
<accession>A0A5R8Q6M9</accession>